<keyword evidence="2 5" id="KW-0812">Transmembrane</keyword>
<feature type="transmembrane region" description="Helical" evidence="5">
    <location>
        <begin position="232"/>
        <end position="251"/>
    </location>
</feature>
<feature type="transmembrane region" description="Helical" evidence="5">
    <location>
        <begin position="113"/>
        <end position="132"/>
    </location>
</feature>
<organism evidence="7 8">
    <name type="scientific">Pinibacter aurantiacus</name>
    <dbReference type="NCBI Taxonomy" id="2851599"/>
    <lineage>
        <taxon>Bacteria</taxon>
        <taxon>Pseudomonadati</taxon>
        <taxon>Bacteroidota</taxon>
        <taxon>Chitinophagia</taxon>
        <taxon>Chitinophagales</taxon>
        <taxon>Chitinophagaceae</taxon>
        <taxon>Pinibacter</taxon>
    </lineage>
</organism>
<protein>
    <submittedName>
        <fullName evidence="7">SulP family inorganic anion transporter</fullName>
    </submittedName>
</protein>
<comment type="subcellular location">
    <subcellularLocation>
        <location evidence="1">Membrane</location>
        <topology evidence="1">Multi-pass membrane protein</topology>
    </subcellularLocation>
</comment>
<feature type="transmembrane region" description="Helical" evidence="5">
    <location>
        <begin position="200"/>
        <end position="220"/>
    </location>
</feature>
<feature type="transmembrane region" description="Helical" evidence="5">
    <location>
        <begin position="15"/>
        <end position="33"/>
    </location>
</feature>
<keyword evidence="8" id="KW-1185">Reference proteome</keyword>
<feature type="transmembrane region" description="Helical" evidence="5">
    <location>
        <begin position="169"/>
        <end position="188"/>
    </location>
</feature>
<dbReference type="EMBL" id="JAHSPG010000002">
    <property type="protein sequence ID" value="MBV4356624.1"/>
    <property type="molecule type" value="Genomic_DNA"/>
</dbReference>
<evidence type="ECO:0000256" key="1">
    <source>
        <dbReference type="ARBA" id="ARBA00004141"/>
    </source>
</evidence>
<dbReference type="GO" id="GO:0016020">
    <property type="term" value="C:membrane"/>
    <property type="evidence" value="ECO:0007669"/>
    <property type="project" value="UniProtKB-SubCell"/>
</dbReference>
<keyword evidence="3 5" id="KW-1133">Transmembrane helix</keyword>
<sequence>MTSKKGIFSFFPSDFASSIVIFLVALPLCLGIALGSNAPLFSGLIAGIAGGIVVGIFSGSQLSVSGPAAGLTAIVAAAIGKLPAFDVFLVSVVIAGLFQLVFGFLKAGFLGDYIPSSVIKGMLAAIGIILILKQIPHLVGYHADFEGDEAFKQADGKNTFSEIIMSSKWFLPVALGIGALSLLIQIVWDNVFAKKSKVLKLIPSALIVVFVGTAINELFLKYSPGYALASKNLVNIPVAASADAFFSFFSFPNFSYLTSFEVWKTAATLAIVASLETLLNLEATDKVDPLKRVSPPNRELKAQGLGNIVSGLLGGLPVTSVIVRSSANVNAGGKTKLATIMHGLLLLSCVAFIPGILNKIPLPALAGVLVYTGFKLAKPSIFKALFQKGWDQFLPFVITIVAILLTDLLIGILVGCLVGFVFVLRSNFKSAVFVVNDDNKYLFRLRKDVSFLNKPIIKSKLELVPENSFVLIDATRADFIDKEIIEVIEDFMKHAKLKNIRVELKRSQYKTQGFEPVQTTVFVSKQTVELVH</sequence>
<name>A0A9E2S8G6_9BACT</name>
<proteinExistence type="predicted"/>
<dbReference type="PROSITE" id="PS50801">
    <property type="entry name" value="STAS"/>
    <property type="match status" value="1"/>
</dbReference>
<dbReference type="RefSeq" id="WP_217790250.1">
    <property type="nucleotide sequence ID" value="NZ_JAHSPG010000002.1"/>
</dbReference>
<evidence type="ECO:0000256" key="5">
    <source>
        <dbReference type="SAM" id="Phobius"/>
    </source>
</evidence>
<dbReference type="Proteomes" id="UP000812270">
    <property type="component" value="Unassembled WGS sequence"/>
</dbReference>
<gene>
    <name evidence="7" type="ORF">KTO63_05635</name>
</gene>
<dbReference type="InterPro" id="IPR001902">
    <property type="entry name" value="SLC26A/SulP_fam"/>
</dbReference>
<evidence type="ECO:0000259" key="6">
    <source>
        <dbReference type="PROSITE" id="PS50801"/>
    </source>
</evidence>
<feature type="transmembrane region" description="Helical" evidence="5">
    <location>
        <begin position="87"/>
        <end position="107"/>
    </location>
</feature>
<evidence type="ECO:0000256" key="3">
    <source>
        <dbReference type="ARBA" id="ARBA00022989"/>
    </source>
</evidence>
<dbReference type="Pfam" id="PF00916">
    <property type="entry name" value="Sulfate_transp"/>
    <property type="match status" value="1"/>
</dbReference>
<dbReference type="GO" id="GO:0055085">
    <property type="term" value="P:transmembrane transport"/>
    <property type="evidence" value="ECO:0007669"/>
    <property type="project" value="InterPro"/>
</dbReference>
<feature type="transmembrane region" description="Helical" evidence="5">
    <location>
        <begin position="40"/>
        <end position="58"/>
    </location>
</feature>
<reference evidence="7" key="1">
    <citation type="submission" date="2021-06" db="EMBL/GenBank/DDBJ databases">
        <authorList>
            <person name="Huq M.A."/>
        </authorList>
    </citation>
    <scope>NUCLEOTIDE SEQUENCE</scope>
    <source>
        <strain evidence="7">MAH-26</strain>
    </source>
</reference>
<evidence type="ECO:0000256" key="2">
    <source>
        <dbReference type="ARBA" id="ARBA00022692"/>
    </source>
</evidence>
<dbReference type="AlphaFoldDB" id="A0A9E2S8G6"/>
<evidence type="ECO:0000313" key="7">
    <source>
        <dbReference type="EMBL" id="MBV4356624.1"/>
    </source>
</evidence>
<dbReference type="InterPro" id="IPR011547">
    <property type="entry name" value="SLC26A/SulP_dom"/>
</dbReference>
<comment type="caution">
    <text evidence="7">The sequence shown here is derived from an EMBL/GenBank/DDBJ whole genome shotgun (WGS) entry which is preliminary data.</text>
</comment>
<evidence type="ECO:0000256" key="4">
    <source>
        <dbReference type="ARBA" id="ARBA00023136"/>
    </source>
</evidence>
<dbReference type="PANTHER" id="PTHR11814">
    <property type="entry name" value="SULFATE TRANSPORTER"/>
    <property type="match status" value="1"/>
</dbReference>
<dbReference type="InterPro" id="IPR002645">
    <property type="entry name" value="STAS_dom"/>
</dbReference>
<evidence type="ECO:0000313" key="8">
    <source>
        <dbReference type="Proteomes" id="UP000812270"/>
    </source>
</evidence>
<accession>A0A9E2S8G6</accession>
<feature type="transmembrane region" description="Helical" evidence="5">
    <location>
        <begin position="397"/>
        <end position="424"/>
    </location>
</feature>
<keyword evidence="4 5" id="KW-0472">Membrane</keyword>
<feature type="domain" description="STAS" evidence="6">
    <location>
        <begin position="442"/>
        <end position="504"/>
    </location>
</feature>